<dbReference type="Pfam" id="PF04110">
    <property type="entry name" value="APG12"/>
    <property type="match status" value="1"/>
</dbReference>
<keyword evidence="1 4" id="KW-1017">Isopeptide bond</keyword>
<sequence length="113" mass="12397">MAGVVREPHGAVAEELARLRGGKVEVRVKNIGSAPILKQTRFTVDGSKRFEELAGFLRRQLKLETLHVYCCDAFEPAHDEHIADLLSCFGAGSGTPGSQRWLNISYAIEPAFS</sequence>
<protein>
    <recommendedName>
        <fullName evidence="4">Ubiquitin-like protein ATG12</fullName>
    </recommendedName>
</protein>
<dbReference type="PANTHER" id="PTHR13385">
    <property type="entry name" value="AUTOPHAGY PROTEIN 12"/>
    <property type="match status" value="1"/>
</dbReference>
<reference evidence="5" key="1">
    <citation type="submission" date="2023-10" db="EMBL/GenBank/DDBJ databases">
        <authorList>
            <person name="Chen Y."/>
            <person name="Shah S."/>
            <person name="Dougan E. K."/>
            <person name="Thang M."/>
            <person name="Chan C."/>
        </authorList>
    </citation>
    <scope>NUCLEOTIDE SEQUENCE [LARGE SCALE GENOMIC DNA]</scope>
</reference>
<evidence type="ECO:0000313" key="6">
    <source>
        <dbReference type="Proteomes" id="UP001189429"/>
    </source>
</evidence>
<keyword evidence="6" id="KW-1185">Reference proteome</keyword>
<keyword evidence="2 4" id="KW-0833">Ubl conjugation pathway</keyword>
<name>A0ABN9VU87_9DINO</name>
<gene>
    <name evidence="5" type="ORF">PCOR1329_LOCUS60948</name>
</gene>
<evidence type="ECO:0000256" key="1">
    <source>
        <dbReference type="ARBA" id="ARBA00022499"/>
    </source>
</evidence>
<evidence type="ECO:0000313" key="5">
    <source>
        <dbReference type="EMBL" id="CAK0876646.1"/>
    </source>
</evidence>
<dbReference type="InterPro" id="IPR007242">
    <property type="entry name" value="Atg12"/>
</dbReference>
<dbReference type="EMBL" id="CAUYUJ010017652">
    <property type="protein sequence ID" value="CAK0876646.1"/>
    <property type="molecule type" value="Genomic_DNA"/>
</dbReference>
<evidence type="ECO:0000256" key="2">
    <source>
        <dbReference type="ARBA" id="ARBA00022786"/>
    </source>
</evidence>
<organism evidence="5 6">
    <name type="scientific">Prorocentrum cordatum</name>
    <dbReference type="NCBI Taxonomy" id="2364126"/>
    <lineage>
        <taxon>Eukaryota</taxon>
        <taxon>Sar</taxon>
        <taxon>Alveolata</taxon>
        <taxon>Dinophyceae</taxon>
        <taxon>Prorocentrales</taxon>
        <taxon>Prorocentraceae</taxon>
        <taxon>Prorocentrum</taxon>
    </lineage>
</organism>
<dbReference type="InterPro" id="IPR029071">
    <property type="entry name" value="Ubiquitin-like_domsf"/>
</dbReference>
<evidence type="ECO:0000256" key="4">
    <source>
        <dbReference type="RuleBase" id="RU361201"/>
    </source>
</evidence>
<proteinExistence type="inferred from homology"/>
<comment type="subunit">
    <text evidence="4">Forms a conjugate with ATG5.</text>
</comment>
<accession>A0ABN9VU87</accession>
<comment type="caution">
    <text evidence="5">The sequence shown here is derived from an EMBL/GenBank/DDBJ whole genome shotgun (WGS) entry which is preliminary data.</text>
</comment>
<dbReference type="Gene3D" id="3.10.20.90">
    <property type="entry name" value="Phosphatidylinositol 3-kinase Catalytic Subunit, Chain A, domain 1"/>
    <property type="match status" value="1"/>
</dbReference>
<comment type="similarity">
    <text evidence="4">Belongs to the ATG12 family.</text>
</comment>
<dbReference type="PANTHER" id="PTHR13385:SF0">
    <property type="entry name" value="UBIQUITIN-LIKE PROTEIN ATG12"/>
    <property type="match status" value="1"/>
</dbReference>
<keyword evidence="3 4" id="KW-0072">Autophagy</keyword>
<evidence type="ECO:0000256" key="3">
    <source>
        <dbReference type="ARBA" id="ARBA00023006"/>
    </source>
</evidence>
<dbReference type="CDD" id="cd01612">
    <property type="entry name" value="Ubl_ATG12"/>
    <property type="match status" value="1"/>
</dbReference>
<dbReference type="SUPFAM" id="SSF54236">
    <property type="entry name" value="Ubiquitin-like"/>
    <property type="match status" value="1"/>
</dbReference>
<dbReference type="Proteomes" id="UP001189429">
    <property type="component" value="Unassembled WGS sequence"/>
</dbReference>